<dbReference type="SUPFAM" id="SSF56801">
    <property type="entry name" value="Acetyl-CoA synthetase-like"/>
    <property type="match status" value="1"/>
</dbReference>
<keyword evidence="10" id="KW-1185">Reference proteome</keyword>
<keyword evidence="3" id="KW-0547">Nucleotide-binding</keyword>
<dbReference type="GO" id="GO:0005886">
    <property type="term" value="C:plasma membrane"/>
    <property type="evidence" value="ECO:0007669"/>
    <property type="project" value="TreeGrafter"/>
</dbReference>
<evidence type="ECO:0000313" key="9">
    <source>
        <dbReference type="EMBL" id="KAI6660489.1"/>
    </source>
</evidence>
<evidence type="ECO:0000256" key="7">
    <source>
        <dbReference type="ARBA" id="ARBA00048666"/>
    </source>
</evidence>
<evidence type="ECO:0000256" key="2">
    <source>
        <dbReference type="ARBA" id="ARBA00022598"/>
    </source>
</evidence>
<protein>
    <recommendedName>
        <fullName evidence="6">Long-chain-fatty-acid--CoA ligase</fullName>
    </recommendedName>
</protein>
<dbReference type="Gene3D" id="3.30.300.30">
    <property type="match status" value="1"/>
</dbReference>
<comment type="caution">
    <text evidence="9">The sequence shown here is derived from an EMBL/GenBank/DDBJ whole genome shotgun (WGS) entry which is preliminary data.</text>
</comment>
<evidence type="ECO:0000256" key="5">
    <source>
        <dbReference type="ARBA" id="ARBA00036527"/>
    </source>
</evidence>
<sequence length="644" mass="72101">MGKRLLTSFITGILLAWACSCSQAFLVFFPSAYILFGGWPIVWRIKQTLRRDLQLAGFYSKLRKAEQLNKKNNVTYHMKWQKTVDKQPNKVAIRFQDEEWTYIRIVSLANKIANYLSSNSNLDVGDTVALVAENCPEYIVVLLALSKLGCPAALINFNLSGKQLLHTIEISSSKVVIVTSTLSHNVKQIEGDLNTDIVYYSLNRKECDSIYKDIIQLCHDSPVTSPTGRDSKITPLSTLCYIYTSGTTGLPKACIITHAKAVTIGVVFNIISEAVESDIFYVTLPLYHTSGLIIATGTVVNAGCSMYLKSKFSASEFWDDCVMHNCTVIIYIGELCRYLLLQPSRPSDTNHRVTRAIGNGLRTGIWQDFRDRFLITRILEVYGSTEGFSGLMNLVSEPGYIGYLPISLKDVPLLRALYNLTFVARIDPETGDIVRGADGLCIRCEVNESGEALGMVRVGEKKMVMYLSQEATKKTMVRNVVTHGDLYCRTGDIMSANELGFLTFLDRRGDTFRWKGENVSTSEVESIFAAIIDHDDVIVYSVAIPGIEGRAGMAAIVKKHLDLDNLLDSLKRDLPSYSVPLFIRLIAAPKLTATYKYSKIGLKREGFDINTITDPVFFLDPRCKKYVPLDNEVFSLLMERKLRL</sequence>
<proteinExistence type="inferred from homology"/>
<dbReference type="EMBL" id="JAKMXF010000033">
    <property type="protein sequence ID" value="KAI6660489.1"/>
    <property type="molecule type" value="Genomic_DNA"/>
</dbReference>
<dbReference type="AlphaFoldDB" id="A0AAV7KIU3"/>
<dbReference type="GO" id="GO:0005524">
    <property type="term" value="F:ATP binding"/>
    <property type="evidence" value="ECO:0007669"/>
    <property type="project" value="UniProtKB-KW"/>
</dbReference>
<reference evidence="9 10" key="1">
    <citation type="journal article" date="2023" name="BMC Biol.">
        <title>The compact genome of the sponge Oopsacas minuta (Hexactinellida) is lacking key metazoan core genes.</title>
        <authorList>
            <person name="Santini S."/>
            <person name="Schenkelaars Q."/>
            <person name="Jourda C."/>
            <person name="Duchesne M."/>
            <person name="Belahbib H."/>
            <person name="Rocher C."/>
            <person name="Selva M."/>
            <person name="Riesgo A."/>
            <person name="Vervoort M."/>
            <person name="Leys S.P."/>
            <person name="Kodjabachian L."/>
            <person name="Le Bivic A."/>
            <person name="Borchiellini C."/>
            <person name="Claverie J.M."/>
            <person name="Renard E."/>
        </authorList>
    </citation>
    <scope>NUCLEOTIDE SEQUENCE [LARGE SCALE GENOMIC DNA]</scope>
    <source>
        <strain evidence="9">SPO-2</strain>
    </source>
</reference>
<dbReference type="InterPro" id="IPR020845">
    <property type="entry name" value="AMP-binding_CS"/>
</dbReference>
<dbReference type="PANTHER" id="PTHR43107">
    <property type="entry name" value="LONG-CHAIN FATTY ACID TRANSPORT PROTEIN"/>
    <property type="match status" value="1"/>
</dbReference>
<dbReference type="InterPro" id="IPR042099">
    <property type="entry name" value="ANL_N_sf"/>
</dbReference>
<dbReference type="InterPro" id="IPR000873">
    <property type="entry name" value="AMP-dep_synth/lig_dom"/>
</dbReference>
<dbReference type="GO" id="GO:0044539">
    <property type="term" value="P:long-chain fatty acid import into cell"/>
    <property type="evidence" value="ECO:0007669"/>
    <property type="project" value="TreeGrafter"/>
</dbReference>
<dbReference type="Proteomes" id="UP001165289">
    <property type="component" value="Unassembled WGS sequence"/>
</dbReference>
<dbReference type="GO" id="GO:0005789">
    <property type="term" value="C:endoplasmic reticulum membrane"/>
    <property type="evidence" value="ECO:0007669"/>
    <property type="project" value="TreeGrafter"/>
</dbReference>
<dbReference type="Gene3D" id="3.40.50.12780">
    <property type="entry name" value="N-terminal domain of ligase-like"/>
    <property type="match status" value="1"/>
</dbReference>
<comment type="catalytic activity">
    <reaction evidence="5">
        <text>a very long-chain fatty acid + ATP + CoA = a very long-chain fatty acyl-CoA + AMP + diphosphate</text>
        <dbReference type="Rhea" id="RHEA:54536"/>
        <dbReference type="ChEBI" id="CHEBI:30616"/>
        <dbReference type="ChEBI" id="CHEBI:33019"/>
        <dbReference type="ChEBI" id="CHEBI:57287"/>
        <dbReference type="ChEBI" id="CHEBI:58950"/>
        <dbReference type="ChEBI" id="CHEBI:138261"/>
        <dbReference type="ChEBI" id="CHEBI:456215"/>
    </reaction>
    <physiologicalReaction direction="left-to-right" evidence="5">
        <dbReference type="Rhea" id="RHEA:54537"/>
    </physiologicalReaction>
</comment>
<name>A0AAV7KIU3_9METZ</name>
<dbReference type="PROSITE" id="PS51257">
    <property type="entry name" value="PROKAR_LIPOPROTEIN"/>
    <property type="match status" value="1"/>
</dbReference>
<dbReference type="InterPro" id="IPR045851">
    <property type="entry name" value="AMP-bd_C_sf"/>
</dbReference>
<dbReference type="PROSITE" id="PS00455">
    <property type="entry name" value="AMP_BINDING"/>
    <property type="match status" value="1"/>
</dbReference>
<dbReference type="Pfam" id="PF00501">
    <property type="entry name" value="AMP-binding"/>
    <property type="match status" value="1"/>
</dbReference>
<keyword evidence="2" id="KW-0436">Ligase</keyword>
<accession>A0AAV7KIU3</accession>
<evidence type="ECO:0000313" key="10">
    <source>
        <dbReference type="Proteomes" id="UP001165289"/>
    </source>
</evidence>
<dbReference type="GO" id="GO:0004467">
    <property type="term" value="F:long-chain fatty acid-CoA ligase activity"/>
    <property type="evidence" value="ECO:0007669"/>
    <property type="project" value="TreeGrafter"/>
</dbReference>
<gene>
    <name evidence="9" type="ORF">LOD99_14073</name>
</gene>
<keyword evidence="4" id="KW-0067">ATP-binding</keyword>
<evidence type="ECO:0000259" key="8">
    <source>
        <dbReference type="Pfam" id="PF00501"/>
    </source>
</evidence>
<evidence type="ECO:0000256" key="3">
    <source>
        <dbReference type="ARBA" id="ARBA00022741"/>
    </source>
</evidence>
<feature type="domain" description="AMP-dependent synthetase/ligase" evidence="8">
    <location>
        <begin position="81"/>
        <end position="392"/>
    </location>
</feature>
<comment type="similarity">
    <text evidence="1">Belongs to the ATP-dependent AMP-binding enzyme family.</text>
</comment>
<evidence type="ECO:0000256" key="6">
    <source>
        <dbReference type="ARBA" id="ARBA00041297"/>
    </source>
</evidence>
<dbReference type="PANTHER" id="PTHR43107:SF15">
    <property type="entry name" value="FATTY ACID TRANSPORT PROTEIN 3, ISOFORM A"/>
    <property type="match status" value="1"/>
</dbReference>
<dbReference type="GO" id="GO:0005324">
    <property type="term" value="F:long-chain fatty acid transmembrane transporter activity"/>
    <property type="evidence" value="ECO:0007669"/>
    <property type="project" value="TreeGrafter"/>
</dbReference>
<evidence type="ECO:0000256" key="4">
    <source>
        <dbReference type="ARBA" id="ARBA00022840"/>
    </source>
</evidence>
<evidence type="ECO:0000256" key="1">
    <source>
        <dbReference type="ARBA" id="ARBA00006432"/>
    </source>
</evidence>
<organism evidence="9 10">
    <name type="scientific">Oopsacas minuta</name>
    <dbReference type="NCBI Taxonomy" id="111878"/>
    <lineage>
        <taxon>Eukaryota</taxon>
        <taxon>Metazoa</taxon>
        <taxon>Porifera</taxon>
        <taxon>Hexactinellida</taxon>
        <taxon>Hexasterophora</taxon>
        <taxon>Lyssacinosida</taxon>
        <taxon>Leucopsacidae</taxon>
        <taxon>Oopsacas</taxon>
    </lineage>
</organism>
<comment type="catalytic activity">
    <reaction evidence="7">
        <text>tetracosanoate + ATP + CoA = tetracosanoyl-CoA + AMP + diphosphate</text>
        <dbReference type="Rhea" id="RHEA:33639"/>
        <dbReference type="ChEBI" id="CHEBI:30616"/>
        <dbReference type="ChEBI" id="CHEBI:31014"/>
        <dbReference type="ChEBI" id="CHEBI:33019"/>
        <dbReference type="ChEBI" id="CHEBI:57287"/>
        <dbReference type="ChEBI" id="CHEBI:65052"/>
        <dbReference type="ChEBI" id="CHEBI:456215"/>
    </reaction>
    <physiologicalReaction direction="left-to-right" evidence="7">
        <dbReference type="Rhea" id="RHEA:33640"/>
    </physiologicalReaction>
</comment>